<evidence type="ECO:0000256" key="6">
    <source>
        <dbReference type="ARBA" id="ARBA00022786"/>
    </source>
</evidence>
<dbReference type="FunFam" id="2.130.10.10:FF:000201">
    <property type="entry name" value="WD and tetratricopeptide repeats protein 1"/>
    <property type="match status" value="1"/>
</dbReference>
<dbReference type="GO" id="GO:0006006">
    <property type="term" value="P:glucose metabolic process"/>
    <property type="evidence" value="ECO:0007669"/>
    <property type="project" value="Ensembl"/>
</dbReference>
<dbReference type="GO" id="GO:0008361">
    <property type="term" value="P:regulation of cell size"/>
    <property type="evidence" value="ECO:0007669"/>
    <property type="project" value="Ensembl"/>
</dbReference>
<dbReference type="GO" id="GO:0032869">
    <property type="term" value="P:cellular response to insulin stimulus"/>
    <property type="evidence" value="ECO:0007669"/>
    <property type="project" value="Ensembl"/>
</dbReference>
<keyword evidence="7" id="KW-0802">TPR repeat</keyword>
<comment type="function">
    <text evidence="1">May function as a substrate receptor for CUL4-DDB1 E3 ubiquitin-protein ligase complex.</text>
</comment>
<feature type="repeat" description="WD" evidence="9">
    <location>
        <begin position="43"/>
        <end position="75"/>
    </location>
</feature>
<evidence type="ECO:0000256" key="4">
    <source>
        <dbReference type="ARBA" id="ARBA00022574"/>
    </source>
</evidence>
<name>A0A3Q2HKM0_HORSE</name>
<dbReference type="PROSITE" id="PS50082">
    <property type="entry name" value="WD_REPEATS_2"/>
    <property type="match status" value="4"/>
</dbReference>
<dbReference type="GO" id="GO:0000122">
    <property type="term" value="P:negative regulation of transcription by RNA polymerase II"/>
    <property type="evidence" value="ECO:0007669"/>
    <property type="project" value="Ensembl"/>
</dbReference>
<evidence type="ECO:0000256" key="9">
    <source>
        <dbReference type="PROSITE-ProRule" id="PRU00221"/>
    </source>
</evidence>
<reference evidence="12" key="3">
    <citation type="submission" date="2025-09" db="UniProtKB">
        <authorList>
            <consortium name="Ensembl"/>
        </authorList>
    </citation>
    <scope>IDENTIFICATION</scope>
    <source>
        <strain evidence="12">Thoroughbred</strain>
    </source>
</reference>
<evidence type="ECO:0000313" key="12">
    <source>
        <dbReference type="Ensembl" id="ENSECAP00000035275.3"/>
    </source>
</evidence>
<evidence type="ECO:0000256" key="11">
    <source>
        <dbReference type="SAM" id="Phobius"/>
    </source>
</evidence>
<evidence type="ECO:0000256" key="3">
    <source>
        <dbReference type="ARBA" id="ARBA00022553"/>
    </source>
</evidence>
<dbReference type="Proteomes" id="UP000002281">
    <property type="component" value="Chromosome 2"/>
</dbReference>
<proteinExistence type="predicted"/>
<dbReference type="Ensembl" id="ENSECAT00000058682.3">
    <property type="protein sequence ID" value="ENSECAP00000035275.3"/>
    <property type="gene ID" value="ENSECAG00000024411.4"/>
</dbReference>
<dbReference type="Bgee" id="ENSECAG00000024411">
    <property type="expression patterns" value="Expressed in retina and 23 other cell types or tissues"/>
</dbReference>
<dbReference type="GO" id="GO:0004857">
    <property type="term" value="F:enzyme inhibitor activity"/>
    <property type="evidence" value="ECO:0007669"/>
    <property type="project" value="Ensembl"/>
</dbReference>
<dbReference type="InterPro" id="IPR019734">
    <property type="entry name" value="TPR_rpt"/>
</dbReference>
<dbReference type="InterPro" id="IPR036322">
    <property type="entry name" value="WD40_repeat_dom_sf"/>
</dbReference>
<feature type="transmembrane region" description="Helical" evidence="11">
    <location>
        <begin position="821"/>
        <end position="841"/>
    </location>
</feature>
<dbReference type="InterPro" id="IPR008496">
    <property type="entry name" value="TMEM222/RTE1"/>
</dbReference>
<evidence type="ECO:0000256" key="1">
    <source>
        <dbReference type="ARBA" id="ARBA00002614"/>
    </source>
</evidence>
<dbReference type="GO" id="GO:0055082">
    <property type="term" value="P:intracellular chemical homeostasis"/>
    <property type="evidence" value="ECO:0007669"/>
    <property type="project" value="Ensembl"/>
</dbReference>
<dbReference type="PANTHER" id="PTHR15574">
    <property type="entry name" value="WD REPEAT DOMAIN-CONTAINING FAMILY"/>
    <property type="match status" value="1"/>
</dbReference>
<organism evidence="12 13">
    <name type="scientific">Equus caballus</name>
    <name type="common">Horse</name>
    <dbReference type="NCBI Taxonomy" id="9796"/>
    <lineage>
        <taxon>Eukaryota</taxon>
        <taxon>Metazoa</taxon>
        <taxon>Chordata</taxon>
        <taxon>Craniata</taxon>
        <taxon>Vertebrata</taxon>
        <taxon>Euteleostomi</taxon>
        <taxon>Mammalia</taxon>
        <taxon>Eutheria</taxon>
        <taxon>Laurasiatheria</taxon>
        <taxon>Perissodactyla</taxon>
        <taxon>Equidae</taxon>
        <taxon>Equus</taxon>
    </lineage>
</organism>
<dbReference type="SUPFAM" id="SSF48452">
    <property type="entry name" value="TPR-like"/>
    <property type="match status" value="1"/>
</dbReference>
<dbReference type="Gene3D" id="1.25.40.10">
    <property type="entry name" value="Tetratricopeptide repeat domain"/>
    <property type="match status" value="1"/>
</dbReference>
<dbReference type="GO" id="GO:0005737">
    <property type="term" value="C:cytoplasm"/>
    <property type="evidence" value="ECO:0000318"/>
    <property type="project" value="GO_Central"/>
</dbReference>
<dbReference type="PROSITE" id="PS50294">
    <property type="entry name" value="WD_REPEATS_REGION"/>
    <property type="match status" value="1"/>
</dbReference>
<dbReference type="GO" id="GO:0005634">
    <property type="term" value="C:nucleus"/>
    <property type="evidence" value="ECO:0007669"/>
    <property type="project" value="Ensembl"/>
</dbReference>
<dbReference type="Gene3D" id="2.130.10.10">
    <property type="entry name" value="YVTN repeat-like/Quinoprotein amine dehydrogenase"/>
    <property type="match status" value="2"/>
</dbReference>
<keyword evidence="13" id="KW-1185">Reference proteome</keyword>
<dbReference type="GO" id="GO:0042826">
    <property type="term" value="F:histone deacetylase binding"/>
    <property type="evidence" value="ECO:0007669"/>
    <property type="project" value="Ensembl"/>
</dbReference>
<feature type="repeat" description="WD" evidence="9">
    <location>
        <begin position="579"/>
        <end position="611"/>
    </location>
</feature>
<feature type="region of interest" description="Disordered" evidence="10">
    <location>
        <begin position="488"/>
        <end position="512"/>
    </location>
</feature>
<evidence type="ECO:0000256" key="5">
    <source>
        <dbReference type="ARBA" id="ARBA00022737"/>
    </source>
</evidence>
<gene>
    <name evidence="12 14" type="primary">WDTC1</name>
</gene>
<dbReference type="ExpressionAtlas" id="A0A3Q2HKM0">
    <property type="expression patterns" value="baseline"/>
</dbReference>
<keyword evidence="11" id="KW-1133">Transmembrane helix</keyword>
<dbReference type="GeneTree" id="ENSGT00950000182900"/>
<dbReference type="Pfam" id="PF05608">
    <property type="entry name" value="RTE1"/>
    <property type="match status" value="1"/>
</dbReference>
<evidence type="ECO:0000313" key="14">
    <source>
        <dbReference type="VGNC" id="VGNC:25024"/>
    </source>
</evidence>
<keyword evidence="11" id="KW-0472">Membrane</keyword>
<dbReference type="GO" id="GO:0042393">
    <property type="term" value="F:histone binding"/>
    <property type="evidence" value="ECO:0007669"/>
    <property type="project" value="Ensembl"/>
</dbReference>
<dbReference type="GO" id="GO:0035264">
    <property type="term" value="P:multicellular organism growth"/>
    <property type="evidence" value="ECO:0007669"/>
    <property type="project" value="Ensembl"/>
</dbReference>
<comment type="pathway">
    <text evidence="2">Protein modification; protein ubiquitination.</text>
</comment>
<sequence>MAKVNITRDLIRRQIKERGALSFERRYHVTDPFIRRLGLEAELQGHSGCVNCLEWNEKGDLLASGSDDQHTIVWDPLHHKKLLSMHTGHTANIFSVKFLPHAGDRILITGAADSKVHVHDLTVKETIHMFGDHTNRVKRIATAPMWPNTFWSAAEDGLIRQYDLRENSKHSEVLIDLTEYCGQLVEAKCLTVNPQDNNCLAVGASGPFVRLYDIRMIHNHRKSMKQSPSAGVHTFCDRQKPLPDGAAQYYVAGHLPVKLPDYNNRLRVLVATYVTFSPNGTELLVNMGGEQVYLFDLTYKQRPYTFLLPRKCHSSGEVQNGKMSTNGVSNGVSNGLHLHSNGFRLPESRGHISPQVELPPYLERVKQQANEAFACQQWTQAIQLYSKAVQRAPHNAMLYGNRAAAYMKRKWDGDHYDALRDCLKAISLNPCHLKAHFRLARCLFELKYVAEALECLDDFKGKFPEQAHSSACDALGRDITAALFSKNDGEEKKGAGGGGGGGPVRLRSTSRKDSISEDEMVLRERSYDYQFRYCGHCNTTTDIKEANFFGSNAQYIVSGSDDGSFFIWEKETTNLVRVLQGDESIVNCLQPHPSYCFLATSGIDPVVRLWNPRPESEDLTGRVVEDMEGASQANQRRMNADPLEVVFPHHWSHGHLHIHRSHSGLRWPLLCLEDTSDTVPAPEQGPDPTSAHPTYLLLSHCTFTTDPGLSSKLDAGSPLISALVPQQEDNMAFGKPAKYWKLDPAQVYASGPNAWDTGVHDASEEYKHRMHNLCCDNCHSHVALALNLMRYNNSTNWNMVTLCFFCLLYGKYVSVGAFVKTWLPFVLLLGIILTISLVFNLR</sequence>
<dbReference type="Pfam" id="PF00400">
    <property type="entry name" value="WD40"/>
    <property type="match status" value="4"/>
</dbReference>
<dbReference type="InterPro" id="IPR011990">
    <property type="entry name" value="TPR-like_helical_dom_sf"/>
</dbReference>
<reference evidence="12" key="2">
    <citation type="submission" date="2025-08" db="UniProtKB">
        <authorList>
            <consortium name="Ensembl"/>
        </authorList>
    </citation>
    <scope>IDENTIFICATION</scope>
    <source>
        <strain evidence="12">Thoroughbred</strain>
    </source>
</reference>
<dbReference type="SUPFAM" id="SSF50978">
    <property type="entry name" value="WD40 repeat-like"/>
    <property type="match status" value="1"/>
</dbReference>
<dbReference type="GO" id="GO:0005829">
    <property type="term" value="C:cytosol"/>
    <property type="evidence" value="ECO:0007669"/>
    <property type="project" value="Ensembl"/>
</dbReference>
<protein>
    <recommendedName>
        <fullName evidence="8">WD and tetratricopeptide repeats protein 1</fullName>
    </recommendedName>
</protein>
<dbReference type="InterPro" id="IPR015943">
    <property type="entry name" value="WD40/YVTN_repeat-like_dom_sf"/>
</dbReference>
<evidence type="ECO:0000256" key="10">
    <source>
        <dbReference type="SAM" id="MobiDB-lite"/>
    </source>
</evidence>
<evidence type="ECO:0000256" key="7">
    <source>
        <dbReference type="ARBA" id="ARBA00022803"/>
    </source>
</evidence>
<dbReference type="SMART" id="SM00320">
    <property type="entry name" value="WD40"/>
    <property type="match status" value="6"/>
</dbReference>
<accession>A0A3Q2HKM0</accession>
<dbReference type="FunFam" id="1.25.40.10:FF:000079">
    <property type="entry name" value="WD and tetratricopeptide repeats protein 1"/>
    <property type="match status" value="1"/>
</dbReference>
<dbReference type="GO" id="GO:0001701">
    <property type="term" value="P:in utero embryonic development"/>
    <property type="evidence" value="ECO:0007669"/>
    <property type="project" value="Ensembl"/>
</dbReference>
<evidence type="ECO:0000256" key="2">
    <source>
        <dbReference type="ARBA" id="ARBA00004906"/>
    </source>
</evidence>
<keyword evidence="6" id="KW-0833">Ubl conjugation pathway</keyword>
<dbReference type="VGNC" id="VGNC:25024">
    <property type="gene designation" value="WDTC1"/>
</dbReference>
<keyword evidence="5" id="KW-0677">Repeat</keyword>
<evidence type="ECO:0000256" key="8">
    <source>
        <dbReference type="ARBA" id="ARBA00074909"/>
    </source>
</evidence>
<dbReference type="AlphaFoldDB" id="A0A3Q2HKM0"/>
<evidence type="ECO:0000313" key="13">
    <source>
        <dbReference type="Proteomes" id="UP000002281"/>
    </source>
</evidence>
<dbReference type="GO" id="GO:0045717">
    <property type="term" value="P:negative regulation of fatty acid biosynthetic process"/>
    <property type="evidence" value="ECO:0000318"/>
    <property type="project" value="GO_Central"/>
</dbReference>
<dbReference type="SMART" id="SM00028">
    <property type="entry name" value="TPR"/>
    <property type="match status" value="3"/>
</dbReference>
<dbReference type="InterPro" id="IPR045151">
    <property type="entry name" value="DCAF8"/>
</dbReference>
<feature type="repeat" description="WD" evidence="9">
    <location>
        <begin position="86"/>
        <end position="129"/>
    </location>
</feature>
<reference evidence="12 13" key="1">
    <citation type="journal article" date="2009" name="Science">
        <title>Genome sequence, comparative analysis, and population genetics of the domestic horse.</title>
        <authorList>
            <consortium name="Broad Institute Genome Sequencing Platform"/>
            <consortium name="Broad Institute Whole Genome Assembly Team"/>
            <person name="Wade C.M."/>
            <person name="Giulotto E."/>
            <person name="Sigurdsson S."/>
            <person name="Zoli M."/>
            <person name="Gnerre S."/>
            <person name="Imsland F."/>
            <person name="Lear T.L."/>
            <person name="Adelson D.L."/>
            <person name="Bailey E."/>
            <person name="Bellone R.R."/>
            <person name="Bloecker H."/>
            <person name="Distl O."/>
            <person name="Edgar R.C."/>
            <person name="Garber M."/>
            <person name="Leeb T."/>
            <person name="Mauceli E."/>
            <person name="MacLeod J.N."/>
            <person name="Penedo M.C.T."/>
            <person name="Raison J.M."/>
            <person name="Sharpe T."/>
            <person name="Vogel J."/>
            <person name="Andersson L."/>
            <person name="Antczak D.F."/>
            <person name="Biagi T."/>
            <person name="Binns M.M."/>
            <person name="Chowdhary B.P."/>
            <person name="Coleman S.J."/>
            <person name="Della Valle G."/>
            <person name="Fryc S."/>
            <person name="Guerin G."/>
            <person name="Hasegawa T."/>
            <person name="Hill E.W."/>
            <person name="Jurka J."/>
            <person name="Kiialainen A."/>
            <person name="Lindgren G."/>
            <person name="Liu J."/>
            <person name="Magnani E."/>
            <person name="Mickelson J.R."/>
            <person name="Murray J."/>
            <person name="Nergadze S.G."/>
            <person name="Onofrio R."/>
            <person name="Pedroni S."/>
            <person name="Piras M.F."/>
            <person name="Raudsepp T."/>
            <person name="Rocchi M."/>
            <person name="Roeed K.H."/>
            <person name="Ryder O.A."/>
            <person name="Searle S."/>
            <person name="Skow L."/>
            <person name="Swinburne J.E."/>
            <person name="Syvaenen A.C."/>
            <person name="Tozaki T."/>
            <person name="Valberg S.J."/>
            <person name="Vaudin M."/>
            <person name="White J.R."/>
            <person name="Zody M.C."/>
            <person name="Lander E.S."/>
            <person name="Lindblad-Toh K."/>
        </authorList>
    </citation>
    <scope>NUCLEOTIDE SEQUENCE [LARGE SCALE GENOMIC DNA]</scope>
    <source>
        <strain evidence="12 13">Thoroughbred</strain>
    </source>
</reference>
<feature type="repeat" description="WD" evidence="9">
    <location>
        <begin position="549"/>
        <end position="578"/>
    </location>
</feature>
<keyword evidence="3" id="KW-0597">Phosphoprotein</keyword>
<dbReference type="PANTHER" id="PTHR15574:SF40">
    <property type="entry name" value="WD AND TETRATRICOPEPTIDE REPEATS PROTEIN 1"/>
    <property type="match status" value="1"/>
</dbReference>
<dbReference type="InterPro" id="IPR001680">
    <property type="entry name" value="WD40_rpt"/>
</dbReference>
<dbReference type="GO" id="GO:0080008">
    <property type="term" value="C:Cul4-RING E3 ubiquitin ligase complex"/>
    <property type="evidence" value="ECO:0000318"/>
    <property type="project" value="GO_Central"/>
</dbReference>
<keyword evidence="11" id="KW-0812">Transmembrane</keyword>
<keyword evidence="4 9" id="KW-0853">WD repeat</keyword>